<feature type="compositionally biased region" description="Polar residues" evidence="1">
    <location>
        <begin position="78"/>
        <end position="91"/>
    </location>
</feature>
<dbReference type="Proteomes" id="UP000708148">
    <property type="component" value="Unassembled WGS sequence"/>
</dbReference>
<feature type="transmembrane region" description="Helical" evidence="2">
    <location>
        <begin position="404"/>
        <end position="426"/>
    </location>
</feature>
<evidence type="ECO:0000256" key="1">
    <source>
        <dbReference type="SAM" id="MobiDB-lite"/>
    </source>
</evidence>
<feature type="transmembrane region" description="Helical" evidence="2">
    <location>
        <begin position="496"/>
        <end position="518"/>
    </location>
</feature>
<evidence type="ECO:0000313" key="3">
    <source>
        <dbReference type="EMBL" id="CAD7695889.1"/>
    </source>
</evidence>
<evidence type="ECO:0000313" key="4">
    <source>
        <dbReference type="Proteomes" id="UP000708148"/>
    </source>
</evidence>
<feature type="transmembrane region" description="Helical" evidence="2">
    <location>
        <begin position="189"/>
        <end position="208"/>
    </location>
</feature>
<keyword evidence="2" id="KW-1133">Transmembrane helix</keyword>
<feature type="transmembrane region" description="Helical" evidence="2">
    <location>
        <begin position="276"/>
        <end position="300"/>
    </location>
</feature>
<feature type="region of interest" description="Disordered" evidence="1">
    <location>
        <begin position="1"/>
        <end position="27"/>
    </location>
</feature>
<feature type="transmembrane region" description="Helical" evidence="2">
    <location>
        <begin position="458"/>
        <end position="475"/>
    </location>
</feature>
<feature type="transmembrane region" description="Helical" evidence="2">
    <location>
        <begin position="252"/>
        <end position="269"/>
    </location>
</feature>
<evidence type="ECO:0000256" key="2">
    <source>
        <dbReference type="SAM" id="Phobius"/>
    </source>
</evidence>
<comment type="caution">
    <text evidence="3">The sequence shown here is derived from an EMBL/GenBank/DDBJ whole genome shotgun (WGS) entry which is preliminary data.</text>
</comment>
<feature type="region of interest" description="Disordered" evidence="1">
    <location>
        <begin position="41"/>
        <end position="91"/>
    </location>
</feature>
<feature type="compositionally biased region" description="Polar residues" evidence="1">
    <location>
        <begin position="44"/>
        <end position="57"/>
    </location>
</feature>
<feature type="transmembrane region" description="Helical" evidence="2">
    <location>
        <begin position="379"/>
        <end position="397"/>
    </location>
</feature>
<feature type="transmembrane region" description="Helical" evidence="2">
    <location>
        <begin position="312"/>
        <end position="329"/>
    </location>
</feature>
<proteinExistence type="predicted"/>
<keyword evidence="4" id="KW-1185">Reference proteome</keyword>
<accession>A0A8S1IMF1</accession>
<sequence length="570" mass="62356">MILPLSQDTGEAAPSMPCNPQVRRDRRAAVQTADVVCTVEGVSGATSKSSSGTPSRKQTPEVAKSALKRAGTPAGLQKSASITLGRSKSSPDLRSVLWPSKGASPLSVRRLFGRNVSFNAQLEFYNDGDVDAWSLFKFLIKLMLAMSPLRQERSGDIPRYTGSLNVNRRFATPSILGIPPLSWPALCHFLFWLVLPCLYSLTALIIPINADAQGGLDLPFSLGVVFLWGIVKSFYAMLWFEAYFGTTVDYRYFIVAAAGTLAPIAHISLSAASGSLLYFGISLSGAFVDIAVSVGVYFMLPKKDGLGVKGQLVISVSLLLAFTLSLNLLKMLNTANARGPQMGYMLMLILPPIFTRLTTDIQEALPNVSLEFSIVSQGLLTYAFSISTYNILVFFSLQIRLWKFYLVILAADTACMFAVGPIWSLWSTAGYLRTSKYMQTIFGWAQNPIKPRPVLVKYYTRFLAALVFSVVLSIVKSSGNGDVMNAAAHVDDNTKLGDLWACTLADALISAFWVIFMYRLMKLRCSKDAFNDAVIQFSKNLCDIQLGATVSTLMLFLINSKGENGLDNYS</sequence>
<dbReference type="AlphaFoldDB" id="A0A8S1IMF1"/>
<feature type="transmembrane region" description="Helical" evidence="2">
    <location>
        <begin position="220"/>
        <end position="240"/>
    </location>
</feature>
<gene>
    <name evidence="3" type="ORF">OSTQU699_LOCUS1250</name>
</gene>
<organism evidence="3 4">
    <name type="scientific">Ostreobium quekettii</name>
    <dbReference type="NCBI Taxonomy" id="121088"/>
    <lineage>
        <taxon>Eukaryota</taxon>
        <taxon>Viridiplantae</taxon>
        <taxon>Chlorophyta</taxon>
        <taxon>core chlorophytes</taxon>
        <taxon>Ulvophyceae</taxon>
        <taxon>TCBD clade</taxon>
        <taxon>Bryopsidales</taxon>
        <taxon>Ostreobineae</taxon>
        <taxon>Ostreobiaceae</taxon>
        <taxon>Ostreobium</taxon>
    </lineage>
</organism>
<name>A0A8S1IMF1_9CHLO</name>
<keyword evidence="2" id="KW-0472">Membrane</keyword>
<dbReference type="EMBL" id="CAJHUC010000400">
    <property type="protein sequence ID" value="CAD7695889.1"/>
    <property type="molecule type" value="Genomic_DNA"/>
</dbReference>
<keyword evidence="2" id="KW-0812">Transmembrane</keyword>
<reference evidence="3" key="1">
    <citation type="submission" date="2020-12" db="EMBL/GenBank/DDBJ databases">
        <authorList>
            <person name="Iha C."/>
        </authorList>
    </citation>
    <scope>NUCLEOTIDE SEQUENCE</scope>
</reference>
<protein>
    <submittedName>
        <fullName evidence="3">Uncharacterized protein</fullName>
    </submittedName>
</protein>